<dbReference type="AlphaFoldDB" id="A0A4V6KMX5"/>
<dbReference type="SUPFAM" id="SSF51658">
    <property type="entry name" value="Xylose isomerase-like"/>
    <property type="match status" value="1"/>
</dbReference>
<evidence type="ECO:0000313" key="1">
    <source>
        <dbReference type="EMBL" id="VTR28558.1"/>
    </source>
</evidence>
<reference evidence="1" key="1">
    <citation type="submission" date="2019-05" db="EMBL/GenBank/DDBJ databases">
        <authorList>
            <consortium name="Pathogen Informatics"/>
        </authorList>
    </citation>
    <scope>NUCLEOTIDE SEQUENCE [LARGE SCALE GENOMIC DNA]</scope>
    <source>
        <strain evidence="1">NCTC12965</strain>
    </source>
</reference>
<proteinExistence type="predicted"/>
<dbReference type="Gene3D" id="3.20.20.150">
    <property type="entry name" value="Divalent-metal-dependent TIM barrel enzymes"/>
    <property type="match status" value="1"/>
</dbReference>
<accession>A0A4V6KMX5</accession>
<dbReference type="InterPro" id="IPR036237">
    <property type="entry name" value="Xyl_isomerase-like_sf"/>
</dbReference>
<protein>
    <submittedName>
        <fullName evidence="1">Fructoselysine 3-epimerase</fullName>
    </submittedName>
</protein>
<organism evidence="1">
    <name type="scientific">Serratia fonticola</name>
    <dbReference type="NCBI Taxonomy" id="47917"/>
    <lineage>
        <taxon>Bacteria</taxon>
        <taxon>Pseudomonadati</taxon>
        <taxon>Pseudomonadota</taxon>
        <taxon>Gammaproteobacteria</taxon>
        <taxon>Enterobacterales</taxon>
        <taxon>Yersiniaceae</taxon>
        <taxon>Serratia</taxon>
    </lineage>
</organism>
<name>A0A4V6KMX5_SERFO</name>
<dbReference type="EMBL" id="CABEEZ010000058">
    <property type="protein sequence ID" value="VTR28558.1"/>
    <property type="molecule type" value="Genomic_DNA"/>
</dbReference>
<gene>
    <name evidence="1" type="ORF">NCTC12965_02739</name>
</gene>
<sequence length="129" mass="14474">MKTGMFTCGHQRLPLEQAFKDAHELGYDGIEIWGGRPHAFAPDLKAGRHPPPEGAGAGLPTADHRLYPETNGYPYNMMIGSDRMRRESLDMIMLAMDMAKRDERRFYAHLGSSCRLPGHSRSNLATFGR</sequence>